<accession>A0A183U647</accession>
<feature type="domain" description="PXA" evidence="1">
    <location>
        <begin position="84"/>
        <end position="168"/>
    </location>
</feature>
<dbReference type="InterPro" id="IPR003114">
    <property type="entry name" value="Phox_assoc"/>
</dbReference>
<dbReference type="GO" id="GO:0005769">
    <property type="term" value="C:early endosome"/>
    <property type="evidence" value="ECO:0007669"/>
    <property type="project" value="TreeGrafter"/>
</dbReference>
<dbReference type="WBParaSite" id="TCNE_0000396701-mRNA-1">
    <property type="protein sequence ID" value="TCNE_0000396701-mRNA-1"/>
    <property type="gene ID" value="TCNE_0000396701"/>
</dbReference>
<dbReference type="Proteomes" id="UP000050794">
    <property type="component" value="Unassembled WGS sequence"/>
</dbReference>
<evidence type="ECO:0000313" key="3">
    <source>
        <dbReference type="Proteomes" id="UP000050794"/>
    </source>
</evidence>
<dbReference type="PROSITE" id="PS51207">
    <property type="entry name" value="PXA"/>
    <property type="match status" value="1"/>
</dbReference>
<name>A0A183U647_TOXCA</name>
<protein>
    <submittedName>
        <fullName evidence="4">PXA domain-containing protein</fullName>
    </submittedName>
</protein>
<dbReference type="Pfam" id="PF02194">
    <property type="entry name" value="PXA"/>
    <property type="match status" value="1"/>
</dbReference>
<reference evidence="2 3" key="2">
    <citation type="submission" date="2018-11" db="EMBL/GenBank/DDBJ databases">
        <authorList>
            <consortium name="Pathogen Informatics"/>
        </authorList>
    </citation>
    <scope>NUCLEOTIDE SEQUENCE [LARGE SCALE GENOMIC DNA]</scope>
</reference>
<proteinExistence type="predicted"/>
<evidence type="ECO:0000259" key="1">
    <source>
        <dbReference type="PROSITE" id="PS51207"/>
    </source>
</evidence>
<organism evidence="3 4">
    <name type="scientific">Toxocara canis</name>
    <name type="common">Canine roundworm</name>
    <dbReference type="NCBI Taxonomy" id="6265"/>
    <lineage>
        <taxon>Eukaryota</taxon>
        <taxon>Metazoa</taxon>
        <taxon>Ecdysozoa</taxon>
        <taxon>Nematoda</taxon>
        <taxon>Chromadorea</taxon>
        <taxon>Rhabditida</taxon>
        <taxon>Spirurina</taxon>
        <taxon>Ascaridomorpha</taxon>
        <taxon>Ascaridoidea</taxon>
        <taxon>Toxocaridae</taxon>
        <taxon>Toxocara</taxon>
    </lineage>
</organism>
<dbReference type="AlphaFoldDB" id="A0A183U647"/>
<dbReference type="EMBL" id="UYWY01005825">
    <property type="protein sequence ID" value="VDM29684.1"/>
    <property type="molecule type" value="Genomic_DNA"/>
</dbReference>
<sequence length="168" mass="19552">MSAAFFSFRCATRRSSDKVNVLAPLIFIAFLLKSGNDDTERVLKDFDEIARKHRFSSGIPRFIANRERFTDKSNYEQEHSMSQSPILDPILEQILGYVIRDFVDSWYGTISPDQLFKESLKRSTRRTIAAFSQCIRKVDFVPLLTQHIVDDFASHLRLYRKAKVTVWP</sequence>
<reference evidence="4" key="1">
    <citation type="submission" date="2016-06" db="UniProtKB">
        <authorList>
            <consortium name="WormBaseParasite"/>
        </authorList>
    </citation>
    <scope>IDENTIFICATION</scope>
</reference>
<evidence type="ECO:0000313" key="2">
    <source>
        <dbReference type="EMBL" id="VDM29684.1"/>
    </source>
</evidence>
<gene>
    <name evidence="2" type="ORF">TCNE_LOCUS3967</name>
</gene>
<evidence type="ECO:0000313" key="4">
    <source>
        <dbReference type="WBParaSite" id="TCNE_0000396701-mRNA-1"/>
    </source>
</evidence>
<dbReference type="GO" id="GO:0035091">
    <property type="term" value="F:phosphatidylinositol binding"/>
    <property type="evidence" value="ECO:0007669"/>
    <property type="project" value="TreeGrafter"/>
</dbReference>
<dbReference type="PANTHER" id="PTHR22775">
    <property type="entry name" value="SORTING NEXIN"/>
    <property type="match status" value="1"/>
</dbReference>
<dbReference type="PANTHER" id="PTHR22775:SF3">
    <property type="entry name" value="SORTING NEXIN-13"/>
    <property type="match status" value="1"/>
</dbReference>
<keyword evidence="3" id="KW-1185">Reference proteome</keyword>